<reference evidence="1" key="2">
    <citation type="submission" date="2020-11" db="EMBL/GenBank/DDBJ databases">
        <authorList>
            <person name="McCartney M.A."/>
            <person name="Auch B."/>
            <person name="Kono T."/>
            <person name="Mallez S."/>
            <person name="Becker A."/>
            <person name="Gohl D.M."/>
            <person name="Silverstein K.A.T."/>
            <person name="Koren S."/>
            <person name="Bechman K.B."/>
            <person name="Herman A."/>
            <person name="Abrahante J.E."/>
            <person name="Garbe J."/>
        </authorList>
    </citation>
    <scope>NUCLEOTIDE SEQUENCE</scope>
    <source>
        <strain evidence="1">Duluth1</strain>
        <tissue evidence="1">Whole animal</tissue>
    </source>
</reference>
<comment type="caution">
    <text evidence="1">The sequence shown here is derived from an EMBL/GenBank/DDBJ whole genome shotgun (WGS) entry which is preliminary data.</text>
</comment>
<organism evidence="1 2">
    <name type="scientific">Dreissena polymorpha</name>
    <name type="common">Zebra mussel</name>
    <name type="synonym">Mytilus polymorpha</name>
    <dbReference type="NCBI Taxonomy" id="45954"/>
    <lineage>
        <taxon>Eukaryota</taxon>
        <taxon>Metazoa</taxon>
        <taxon>Spiralia</taxon>
        <taxon>Lophotrochozoa</taxon>
        <taxon>Mollusca</taxon>
        <taxon>Bivalvia</taxon>
        <taxon>Autobranchia</taxon>
        <taxon>Heteroconchia</taxon>
        <taxon>Euheterodonta</taxon>
        <taxon>Imparidentia</taxon>
        <taxon>Neoheterodontei</taxon>
        <taxon>Myida</taxon>
        <taxon>Dreissenoidea</taxon>
        <taxon>Dreissenidae</taxon>
        <taxon>Dreissena</taxon>
    </lineage>
</organism>
<dbReference type="AlphaFoldDB" id="A0A9D4RHL6"/>
<dbReference type="EMBL" id="JAIWYP010000002">
    <property type="protein sequence ID" value="KAH3866837.1"/>
    <property type="molecule type" value="Genomic_DNA"/>
</dbReference>
<keyword evidence="2" id="KW-1185">Reference proteome</keyword>
<evidence type="ECO:0000313" key="1">
    <source>
        <dbReference type="EMBL" id="KAH3866837.1"/>
    </source>
</evidence>
<reference evidence="1" key="1">
    <citation type="journal article" date="2019" name="bioRxiv">
        <title>The Genome of the Zebra Mussel, Dreissena polymorpha: A Resource for Invasive Species Research.</title>
        <authorList>
            <person name="McCartney M.A."/>
            <person name="Auch B."/>
            <person name="Kono T."/>
            <person name="Mallez S."/>
            <person name="Zhang Y."/>
            <person name="Obille A."/>
            <person name="Becker A."/>
            <person name="Abrahante J.E."/>
            <person name="Garbe J."/>
            <person name="Badalamenti J.P."/>
            <person name="Herman A."/>
            <person name="Mangelson H."/>
            <person name="Liachko I."/>
            <person name="Sullivan S."/>
            <person name="Sone E.D."/>
            <person name="Koren S."/>
            <person name="Silverstein K.A.T."/>
            <person name="Beckman K.B."/>
            <person name="Gohl D.M."/>
        </authorList>
    </citation>
    <scope>NUCLEOTIDE SEQUENCE</scope>
    <source>
        <strain evidence="1">Duluth1</strain>
        <tissue evidence="1">Whole animal</tissue>
    </source>
</reference>
<name>A0A9D4RHL6_DREPO</name>
<evidence type="ECO:0000313" key="2">
    <source>
        <dbReference type="Proteomes" id="UP000828390"/>
    </source>
</evidence>
<proteinExistence type="predicted"/>
<protein>
    <submittedName>
        <fullName evidence="1">Uncharacterized protein</fullName>
    </submittedName>
</protein>
<gene>
    <name evidence="1" type="ORF">DPMN_029960</name>
</gene>
<dbReference type="Proteomes" id="UP000828390">
    <property type="component" value="Unassembled WGS sequence"/>
</dbReference>
<sequence>MIDNDTTSMPLRLILVAIEMLADDGTIKEVHEFEFAVNKRKKVKGPRMVLSFADRNHANIVKESKGNQYESMDDEETEYLDHVKILPGDEEETDDNMVDILKWMFLMYLNRQRRSER</sequence>
<accession>A0A9D4RHL6</accession>